<accession>A0ABN8P4B3</accession>
<proteinExistence type="predicted"/>
<dbReference type="Pfam" id="PF01663">
    <property type="entry name" value="Phosphodiest"/>
    <property type="match status" value="1"/>
</dbReference>
<dbReference type="Gene3D" id="3.30.1360.180">
    <property type="match status" value="1"/>
</dbReference>
<organism evidence="3 4">
    <name type="scientific">Porites lobata</name>
    <dbReference type="NCBI Taxonomy" id="104759"/>
    <lineage>
        <taxon>Eukaryota</taxon>
        <taxon>Metazoa</taxon>
        <taxon>Cnidaria</taxon>
        <taxon>Anthozoa</taxon>
        <taxon>Hexacorallia</taxon>
        <taxon>Scleractinia</taxon>
        <taxon>Fungiina</taxon>
        <taxon>Poritidae</taxon>
        <taxon>Porites</taxon>
    </lineage>
</organism>
<evidence type="ECO:0000313" key="4">
    <source>
        <dbReference type="Proteomes" id="UP001159405"/>
    </source>
</evidence>
<reference evidence="3 4" key="1">
    <citation type="submission" date="2022-05" db="EMBL/GenBank/DDBJ databases">
        <authorList>
            <consortium name="Genoscope - CEA"/>
            <person name="William W."/>
        </authorList>
    </citation>
    <scope>NUCLEOTIDE SEQUENCE [LARGE SCALE GENOMIC DNA]</scope>
</reference>
<comment type="caution">
    <text evidence="3">The sequence shown here is derived from an EMBL/GenBank/DDBJ whole genome shotgun (WGS) entry which is preliminary data.</text>
</comment>
<dbReference type="InterPro" id="IPR002591">
    <property type="entry name" value="Phosphodiest/P_Trfase"/>
</dbReference>
<gene>
    <name evidence="3" type="ORF">PLOB_00033515</name>
</gene>
<keyword evidence="1" id="KW-0812">Transmembrane</keyword>
<dbReference type="EMBL" id="CALNXK010000045">
    <property type="protein sequence ID" value="CAH3128804.1"/>
    <property type="molecule type" value="Genomic_DNA"/>
</dbReference>
<dbReference type="InterPro" id="IPR017850">
    <property type="entry name" value="Alkaline_phosphatase_core_sf"/>
</dbReference>
<protein>
    <submittedName>
        <fullName evidence="3">Uncharacterized protein</fullName>
    </submittedName>
</protein>
<name>A0ABN8P4B3_9CNID</name>
<feature type="chain" id="PRO_5046373836" evidence="2">
    <location>
        <begin position="23"/>
        <end position="514"/>
    </location>
</feature>
<keyword evidence="1" id="KW-1133">Transmembrane helix</keyword>
<keyword evidence="4" id="KW-1185">Reference proteome</keyword>
<dbReference type="PANTHER" id="PTHR10151:SF120">
    <property type="entry name" value="BIS(5'-ADENOSYL)-TRIPHOSPHATASE"/>
    <property type="match status" value="1"/>
</dbReference>
<sequence>MLFSKFFVSILISMSFFANTSGKDTVILVSFDGFRWDYLDMNRTNTENFDSIIQEGVRAEYVQNVFPTVTFPNHYTIMTGQYAESHGIISNSMYDPVLNENFSMDTNDSKWWNTFSEPLWITNQNQGHKSGMCYWPGYDVEYKGQNASYTTSGYGFNKPFLTEEGIMPWKERVDVIIKWLKEPDPPSFVTLYFNSPDEAGHCCGPYSVNVTEEIRKDDKITGYLLEQLRKEKKLDEVNLIITADHGTGAYNTSTIINCTDYLTPDLKFWAGGGNFFFLHADNVTRAYNKLKECQKLQPHFSVFYKEEVPDDLHIKHSNRVPEIVVIMDEYWIAEISKAHNTTASEPVVTKGAHGWVPSIPSMRPFFIARGPAFKVGHKFGHINMVDIYPLICHLLGIKPAPNNGSLDRIAHLLKSTPRTESSSLNTGEIIALVIGTAIGLTVCMYAVIMVVKDRRLARGQRRPGETALVADHHQLLLIVSYCPNGMNGIRGSNSGFVAGRLAQHENQESIKTKM</sequence>
<evidence type="ECO:0000256" key="1">
    <source>
        <dbReference type="SAM" id="Phobius"/>
    </source>
</evidence>
<dbReference type="CDD" id="cd16018">
    <property type="entry name" value="Enpp"/>
    <property type="match status" value="1"/>
</dbReference>
<dbReference type="PANTHER" id="PTHR10151">
    <property type="entry name" value="ECTONUCLEOTIDE PYROPHOSPHATASE/PHOSPHODIESTERASE"/>
    <property type="match status" value="1"/>
</dbReference>
<evidence type="ECO:0000313" key="3">
    <source>
        <dbReference type="EMBL" id="CAH3128804.1"/>
    </source>
</evidence>
<dbReference type="Proteomes" id="UP001159405">
    <property type="component" value="Unassembled WGS sequence"/>
</dbReference>
<keyword evidence="2" id="KW-0732">Signal</keyword>
<keyword evidence="1" id="KW-0472">Membrane</keyword>
<dbReference type="SUPFAM" id="SSF53649">
    <property type="entry name" value="Alkaline phosphatase-like"/>
    <property type="match status" value="1"/>
</dbReference>
<evidence type="ECO:0000256" key="2">
    <source>
        <dbReference type="SAM" id="SignalP"/>
    </source>
</evidence>
<dbReference type="Gene3D" id="3.40.720.10">
    <property type="entry name" value="Alkaline Phosphatase, subunit A"/>
    <property type="match status" value="1"/>
</dbReference>
<feature type="transmembrane region" description="Helical" evidence="1">
    <location>
        <begin position="429"/>
        <end position="451"/>
    </location>
</feature>
<feature type="signal peptide" evidence="2">
    <location>
        <begin position="1"/>
        <end position="22"/>
    </location>
</feature>